<evidence type="ECO:0000256" key="1">
    <source>
        <dbReference type="SAM" id="SignalP"/>
    </source>
</evidence>
<evidence type="ECO:0000313" key="2">
    <source>
        <dbReference type="EMBL" id="BAO45680.1"/>
    </source>
</evidence>
<keyword evidence="1" id="KW-0732">Signal</keyword>
<dbReference type="InterPro" id="IPR036280">
    <property type="entry name" value="Multihaem_cyt_sf"/>
</dbReference>
<dbReference type="KEGG" id="tbn:TBH_C2779"/>
<feature type="chain" id="PRO_5031497995" description="Cytochrome c-552/4 domain-containing protein" evidence="1">
    <location>
        <begin position="20"/>
        <end position="240"/>
    </location>
</feature>
<dbReference type="RefSeq" id="WP_041069635.1">
    <property type="nucleotide sequence ID" value="NZ_AP012273.1"/>
</dbReference>
<protein>
    <recommendedName>
        <fullName evidence="4">Cytochrome c-552/4 domain-containing protein</fullName>
    </recommendedName>
</protein>
<sequence length="240" mass="27065">MMKSWILAGAIGLASAMVAANPYTEGVDSARVDDEALQQARKQLDHPPAEPRKAPLFVPPFHQRSAEIEAPAVLCLQCHDRAPHRRNPRKRAFLNMHGRWIACETCHWQPEGMSLDYGRVRVPGVPVAEGLIAPLVDGKPVVTLAEEPWVRRLARDWEQADKAARVNIKARLHQPLEEKGPDCIACHDGKDSLLDWKALGYERGRVKELRDNPIARFLQRTEPESPDDPVVRIQLRDLLE</sequence>
<dbReference type="EMBL" id="AP012273">
    <property type="protein sequence ID" value="BAO45680.1"/>
    <property type="molecule type" value="Genomic_DNA"/>
</dbReference>
<gene>
    <name evidence="2" type="ORF">TBH_C2779</name>
</gene>
<evidence type="ECO:0008006" key="4">
    <source>
        <dbReference type="Google" id="ProtNLM"/>
    </source>
</evidence>
<dbReference type="OrthoDB" id="9788513at2"/>
<accession>A0A7U6GL87</accession>
<reference evidence="2 3" key="1">
    <citation type="journal article" date="2014" name="PLoS ONE">
        <title>Physiological and genomic features of a novel sulfur-oxidizing gammaproteobacterium belonging to a previously uncultivated symbiotic lineage isolated from a hydrothermal vent.</title>
        <authorList>
            <person name="Nunoura T."/>
            <person name="Takaki Y."/>
            <person name="Kazama H."/>
            <person name="Kakuta J."/>
            <person name="Shimamura S."/>
            <person name="Makita H."/>
            <person name="Hirai M."/>
            <person name="Miyazaki M."/>
            <person name="Takai K."/>
        </authorList>
    </citation>
    <scope>NUCLEOTIDE SEQUENCE [LARGE SCALE GENOMIC DNA]</scope>
    <source>
        <strain evidence="2 3">Hiromi1</strain>
    </source>
</reference>
<dbReference type="Proteomes" id="UP000031631">
    <property type="component" value="Chromosome"/>
</dbReference>
<proteinExistence type="predicted"/>
<keyword evidence="3" id="KW-1185">Reference proteome</keyword>
<evidence type="ECO:0000313" key="3">
    <source>
        <dbReference type="Proteomes" id="UP000031631"/>
    </source>
</evidence>
<organism evidence="2 3">
    <name type="scientific">Thiolapillus brandeum</name>
    <dbReference type="NCBI Taxonomy" id="1076588"/>
    <lineage>
        <taxon>Bacteria</taxon>
        <taxon>Pseudomonadati</taxon>
        <taxon>Pseudomonadota</taxon>
        <taxon>Gammaproteobacteria</taxon>
        <taxon>Chromatiales</taxon>
        <taxon>Sedimenticolaceae</taxon>
        <taxon>Thiolapillus</taxon>
    </lineage>
</organism>
<feature type="signal peptide" evidence="1">
    <location>
        <begin position="1"/>
        <end position="19"/>
    </location>
</feature>
<dbReference type="SUPFAM" id="SSF48695">
    <property type="entry name" value="Multiheme cytochromes"/>
    <property type="match status" value="1"/>
</dbReference>
<name>A0A7U6GL87_9GAMM</name>
<dbReference type="AlphaFoldDB" id="A0A7U6GL87"/>